<reference evidence="4" key="1">
    <citation type="submission" date="2017-02" db="UniProtKB">
        <authorList>
            <consortium name="WormBaseParasite"/>
        </authorList>
    </citation>
    <scope>IDENTIFICATION</scope>
</reference>
<evidence type="ECO:0000313" key="2">
    <source>
        <dbReference type="EMBL" id="VDM36318.1"/>
    </source>
</evidence>
<feature type="compositionally biased region" description="Basic and acidic residues" evidence="1">
    <location>
        <begin position="9"/>
        <end position="18"/>
    </location>
</feature>
<feature type="compositionally biased region" description="Low complexity" evidence="1">
    <location>
        <begin position="137"/>
        <end position="154"/>
    </location>
</feature>
<feature type="region of interest" description="Disordered" evidence="1">
    <location>
        <begin position="1"/>
        <end position="36"/>
    </location>
</feature>
<reference evidence="2 3" key="2">
    <citation type="submission" date="2018-11" db="EMBL/GenBank/DDBJ databases">
        <authorList>
            <consortium name="Pathogen Informatics"/>
        </authorList>
    </citation>
    <scope>NUCLEOTIDE SEQUENCE [LARGE SCALE GENOMIC DNA]</scope>
</reference>
<evidence type="ECO:0000313" key="3">
    <source>
        <dbReference type="Proteomes" id="UP000274429"/>
    </source>
</evidence>
<dbReference type="AlphaFoldDB" id="A0A0R3XCS8"/>
<evidence type="ECO:0000256" key="1">
    <source>
        <dbReference type="SAM" id="MobiDB-lite"/>
    </source>
</evidence>
<sequence>MTRKRRRWDRVSERREVGKQSSSSHTSSDNHPPFRMDKTILQEVLEEVSTSGRVFDFRRQFVQARLRRNAMNGNAEEEEEEMTYVFVDRKEQSVFERMAGDLREMNEELDKKDESGIGGVEEDAEQLQREEEEEEASTVVSQTTEGSDSDGTTSRQLSTERQC</sequence>
<keyword evidence="3" id="KW-1185">Reference proteome</keyword>
<organism evidence="4">
    <name type="scientific">Hydatigena taeniaeformis</name>
    <name type="common">Feline tapeworm</name>
    <name type="synonym">Taenia taeniaeformis</name>
    <dbReference type="NCBI Taxonomy" id="6205"/>
    <lineage>
        <taxon>Eukaryota</taxon>
        <taxon>Metazoa</taxon>
        <taxon>Spiralia</taxon>
        <taxon>Lophotrochozoa</taxon>
        <taxon>Platyhelminthes</taxon>
        <taxon>Cestoda</taxon>
        <taxon>Eucestoda</taxon>
        <taxon>Cyclophyllidea</taxon>
        <taxon>Taeniidae</taxon>
        <taxon>Hydatigera</taxon>
    </lineage>
</organism>
<protein>
    <submittedName>
        <fullName evidence="2 4">Uncharacterized protein</fullName>
    </submittedName>
</protein>
<proteinExistence type="predicted"/>
<dbReference type="Proteomes" id="UP000274429">
    <property type="component" value="Unassembled WGS sequence"/>
</dbReference>
<evidence type="ECO:0000313" key="4">
    <source>
        <dbReference type="WBParaSite" id="TTAC_0001135501-mRNA-1"/>
    </source>
</evidence>
<gene>
    <name evidence="2" type="ORF">TTAC_LOCUS11338</name>
</gene>
<dbReference type="WBParaSite" id="TTAC_0001135501-mRNA-1">
    <property type="protein sequence ID" value="TTAC_0001135501-mRNA-1"/>
    <property type="gene ID" value="TTAC_0001135501"/>
</dbReference>
<accession>A0A0R3XCS8</accession>
<name>A0A0R3XCS8_HYDTA</name>
<dbReference type="EMBL" id="UYWX01023702">
    <property type="protein sequence ID" value="VDM36318.1"/>
    <property type="molecule type" value="Genomic_DNA"/>
</dbReference>
<feature type="compositionally biased region" description="Basic and acidic residues" evidence="1">
    <location>
        <begin position="102"/>
        <end position="115"/>
    </location>
</feature>
<feature type="compositionally biased region" description="Acidic residues" evidence="1">
    <location>
        <begin position="120"/>
        <end position="136"/>
    </location>
</feature>
<feature type="region of interest" description="Disordered" evidence="1">
    <location>
        <begin position="102"/>
        <end position="163"/>
    </location>
</feature>